<keyword evidence="2" id="KW-1185">Reference proteome</keyword>
<dbReference type="RefSeq" id="WP_379900863.1">
    <property type="nucleotide sequence ID" value="NZ_JBHRTR010000027.1"/>
</dbReference>
<reference evidence="2" key="1">
    <citation type="journal article" date="2019" name="Int. J. Syst. Evol. Microbiol.">
        <title>The Global Catalogue of Microorganisms (GCM) 10K type strain sequencing project: providing services to taxonomists for standard genome sequencing and annotation.</title>
        <authorList>
            <consortium name="The Broad Institute Genomics Platform"/>
            <consortium name="The Broad Institute Genome Sequencing Center for Infectious Disease"/>
            <person name="Wu L."/>
            <person name="Ma J."/>
        </authorList>
    </citation>
    <scope>NUCLEOTIDE SEQUENCE [LARGE SCALE GENOMIC DNA]</scope>
    <source>
        <strain evidence="2">KCTC 42964</strain>
    </source>
</reference>
<protein>
    <submittedName>
        <fullName evidence="1">Uncharacterized protein</fullName>
    </submittedName>
</protein>
<evidence type="ECO:0000313" key="2">
    <source>
        <dbReference type="Proteomes" id="UP001595528"/>
    </source>
</evidence>
<name>A0ABV7L0G8_9PROT</name>
<evidence type="ECO:0000313" key="1">
    <source>
        <dbReference type="EMBL" id="MFC3228087.1"/>
    </source>
</evidence>
<dbReference type="Proteomes" id="UP001595528">
    <property type="component" value="Unassembled WGS sequence"/>
</dbReference>
<organism evidence="1 2">
    <name type="scientific">Marinibaculum pumilum</name>
    <dbReference type="NCBI Taxonomy" id="1766165"/>
    <lineage>
        <taxon>Bacteria</taxon>
        <taxon>Pseudomonadati</taxon>
        <taxon>Pseudomonadota</taxon>
        <taxon>Alphaproteobacteria</taxon>
        <taxon>Rhodospirillales</taxon>
        <taxon>Rhodospirillaceae</taxon>
        <taxon>Marinibaculum</taxon>
    </lineage>
</organism>
<dbReference type="EMBL" id="JBHRTR010000027">
    <property type="protein sequence ID" value="MFC3228087.1"/>
    <property type="molecule type" value="Genomic_DNA"/>
</dbReference>
<sequence>MADIWYLRDREWTATTGPVRRHGAEAVFEALGWQGWTAISADPAGSVRAGRPGRTEATAGQAAESRHRVVVRIGSAEAGALSALAAWPGVAADRRPGPGYYTWPDLPPTEAERRFDAFGLPRVARRS</sequence>
<gene>
    <name evidence="1" type="ORF">ACFOGJ_12645</name>
</gene>
<proteinExistence type="predicted"/>
<accession>A0ABV7L0G8</accession>
<comment type="caution">
    <text evidence="1">The sequence shown here is derived from an EMBL/GenBank/DDBJ whole genome shotgun (WGS) entry which is preliminary data.</text>
</comment>